<gene>
    <name evidence="2" type="ORF">BOKJ2_LOCUS11724</name>
</gene>
<accession>A0A811LDU1</accession>
<dbReference type="Proteomes" id="UP000614601">
    <property type="component" value="Unassembled WGS sequence"/>
</dbReference>
<dbReference type="EMBL" id="CAJFDH010000005">
    <property type="protein sequence ID" value="CAD5225731.1"/>
    <property type="molecule type" value="Genomic_DNA"/>
</dbReference>
<evidence type="ECO:0000313" key="2">
    <source>
        <dbReference type="EMBL" id="CAD5225731.1"/>
    </source>
</evidence>
<proteinExistence type="predicted"/>
<protein>
    <submittedName>
        <fullName evidence="2">Uncharacterized protein</fullName>
    </submittedName>
</protein>
<sequence>MWRMDSDDEKPDGYMEMGFPEDMFENDLYSYQALSKAGDLFVKALDSFSKLEDTFAKPNDLYARPQDSFLMIGDNFSKPEDSLSKLGASQSTASSPRQSSSDNVNLNKSVNLNEPSLPDSIFDSKTSTSKLDATINNFDNSDTKVLKPEIKIGKYPQDTTVFKLNPIKRPVAQKWVTDRHGRAYVEKLKSRMAAAQMRPKPVERPKSPTPEERLKGMPSHIKLPKGAKPFCLLENVTEEYLRRKFPISMDVATLFRRV</sequence>
<dbReference type="EMBL" id="CAJFCW020000005">
    <property type="protein sequence ID" value="CAG9121244.1"/>
    <property type="molecule type" value="Genomic_DNA"/>
</dbReference>
<feature type="compositionally biased region" description="Basic and acidic residues" evidence="1">
    <location>
        <begin position="200"/>
        <end position="215"/>
    </location>
</feature>
<keyword evidence="3" id="KW-1185">Reference proteome</keyword>
<feature type="compositionally biased region" description="Polar residues" evidence="1">
    <location>
        <begin position="102"/>
        <end position="114"/>
    </location>
</feature>
<feature type="compositionally biased region" description="Low complexity" evidence="1">
    <location>
        <begin position="88"/>
        <end position="101"/>
    </location>
</feature>
<comment type="caution">
    <text evidence="2">The sequence shown here is derived from an EMBL/GenBank/DDBJ whole genome shotgun (WGS) entry which is preliminary data.</text>
</comment>
<feature type="region of interest" description="Disordered" evidence="1">
    <location>
        <begin position="81"/>
        <end position="123"/>
    </location>
</feature>
<name>A0A811LDU1_9BILA</name>
<reference evidence="2" key="1">
    <citation type="submission" date="2020-09" db="EMBL/GenBank/DDBJ databases">
        <authorList>
            <person name="Kikuchi T."/>
        </authorList>
    </citation>
    <scope>NUCLEOTIDE SEQUENCE</scope>
    <source>
        <strain evidence="2">SH1</strain>
    </source>
</reference>
<evidence type="ECO:0000256" key="1">
    <source>
        <dbReference type="SAM" id="MobiDB-lite"/>
    </source>
</evidence>
<dbReference type="AlphaFoldDB" id="A0A811LDU1"/>
<evidence type="ECO:0000313" key="3">
    <source>
        <dbReference type="Proteomes" id="UP000614601"/>
    </source>
</evidence>
<feature type="region of interest" description="Disordered" evidence="1">
    <location>
        <begin position="194"/>
        <end position="216"/>
    </location>
</feature>
<organism evidence="2 3">
    <name type="scientific">Bursaphelenchus okinawaensis</name>
    <dbReference type="NCBI Taxonomy" id="465554"/>
    <lineage>
        <taxon>Eukaryota</taxon>
        <taxon>Metazoa</taxon>
        <taxon>Ecdysozoa</taxon>
        <taxon>Nematoda</taxon>
        <taxon>Chromadorea</taxon>
        <taxon>Rhabditida</taxon>
        <taxon>Tylenchina</taxon>
        <taxon>Tylenchomorpha</taxon>
        <taxon>Aphelenchoidea</taxon>
        <taxon>Aphelenchoididae</taxon>
        <taxon>Bursaphelenchus</taxon>
    </lineage>
</organism>
<dbReference type="Proteomes" id="UP000783686">
    <property type="component" value="Unassembled WGS sequence"/>
</dbReference>